<dbReference type="RefSeq" id="WP_090836609.1">
    <property type="nucleotide sequence ID" value="NZ_FORM01000001.1"/>
</dbReference>
<dbReference type="InterPro" id="IPR051783">
    <property type="entry name" value="NAD(P)-dependent_oxidoreduct"/>
</dbReference>
<dbReference type="InterPro" id="IPR001509">
    <property type="entry name" value="Epimerase_deHydtase"/>
</dbReference>
<dbReference type="SUPFAM" id="SSF51735">
    <property type="entry name" value="NAD(P)-binding Rossmann-fold domains"/>
    <property type="match status" value="1"/>
</dbReference>
<dbReference type="EMBL" id="FORM01000001">
    <property type="protein sequence ID" value="SFI52513.1"/>
    <property type="molecule type" value="Genomic_DNA"/>
</dbReference>
<evidence type="ECO:0000259" key="1">
    <source>
        <dbReference type="Pfam" id="PF01370"/>
    </source>
</evidence>
<dbReference type="GO" id="GO:0005737">
    <property type="term" value="C:cytoplasm"/>
    <property type="evidence" value="ECO:0007669"/>
    <property type="project" value="TreeGrafter"/>
</dbReference>
<accession>A0A1I3IXE6</accession>
<dbReference type="PANTHER" id="PTHR48079:SF6">
    <property type="entry name" value="NAD(P)-BINDING DOMAIN-CONTAINING PROTEIN-RELATED"/>
    <property type="match status" value="1"/>
</dbReference>
<dbReference type="Proteomes" id="UP000199559">
    <property type="component" value="Unassembled WGS sequence"/>
</dbReference>
<dbReference type="STRING" id="1144750.SAMN05443431_101154"/>
<dbReference type="InterPro" id="IPR036291">
    <property type="entry name" value="NAD(P)-bd_dom_sf"/>
</dbReference>
<gene>
    <name evidence="2" type="ORF">SAMN05443431_101154</name>
</gene>
<keyword evidence="3" id="KW-1185">Reference proteome</keyword>
<dbReference type="AlphaFoldDB" id="A0A1I3IXE6"/>
<evidence type="ECO:0000313" key="3">
    <source>
        <dbReference type="Proteomes" id="UP000199559"/>
    </source>
</evidence>
<protein>
    <submittedName>
        <fullName evidence="2">Nucleoside-diphosphate-sugar epimerase</fullName>
    </submittedName>
</protein>
<feature type="domain" description="NAD-dependent epimerase/dehydratase" evidence="1">
    <location>
        <begin position="2"/>
        <end position="231"/>
    </location>
</feature>
<organism evidence="2 3">
    <name type="scientific">Olleya namhaensis</name>
    <dbReference type="NCBI Taxonomy" id="1144750"/>
    <lineage>
        <taxon>Bacteria</taxon>
        <taxon>Pseudomonadati</taxon>
        <taxon>Bacteroidota</taxon>
        <taxon>Flavobacteriia</taxon>
        <taxon>Flavobacteriales</taxon>
        <taxon>Flavobacteriaceae</taxon>
    </lineage>
</organism>
<name>A0A1I3IXE6_9FLAO</name>
<dbReference type="GO" id="GO:0004029">
    <property type="term" value="F:aldehyde dehydrogenase (NAD+) activity"/>
    <property type="evidence" value="ECO:0007669"/>
    <property type="project" value="TreeGrafter"/>
</dbReference>
<reference evidence="3" key="1">
    <citation type="submission" date="2016-10" db="EMBL/GenBank/DDBJ databases">
        <authorList>
            <person name="Varghese N."/>
            <person name="Submissions S."/>
        </authorList>
    </citation>
    <scope>NUCLEOTIDE SEQUENCE [LARGE SCALE GENOMIC DNA]</scope>
    <source>
        <strain evidence="3">DSM 28881</strain>
    </source>
</reference>
<sequence>MILVTGGTGLVGAHLLFKLLNDNQSVRAIYRTEKKFKTVKRIFSYYTKNPEVLFNKIDWVEADLNDIPSLTEAFVGIDYVYHCAAFVSFEPNKFDLLQKTNIEGTANIVNFCIAENVKKLCYVSSIAAIGTPPIATNQITEDTEWNPEFDNSVYAITKYGAELEVWRGTQEGLDAVIVNPGIIIGPGIWNYGSGSLITMVNKGMSYYTTGSTGYIDVNDVVNCMVQLLNSPIKNERYILTSEILTFKDFIYKTAAHLDVTPPEKEASTVLLAIGWRLDWLKHKLTGKRRILSKQTAQSALSTSQFSNTKITAALDYTFKTIDQSLKDTIACFKKQ</sequence>
<proteinExistence type="predicted"/>
<dbReference type="Gene3D" id="3.40.50.720">
    <property type="entry name" value="NAD(P)-binding Rossmann-like Domain"/>
    <property type="match status" value="1"/>
</dbReference>
<evidence type="ECO:0000313" key="2">
    <source>
        <dbReference type="EMBL" id="SFI52513.1"/>
    </source>
</evidence>
<dbReference type="PANTHER" id="PTHR48079">
    <property type="entry name" value="PROTEIN YEEZ"/>
    <property type="match status" value="1"/>
</dbReference>
<dbReference type="Pfam" id="PF01370">
    <property type="entry name" value="Epimerase"/>
    <property type="match status" value="1"/>
</dbReference>